<dbReference type="RefSeq" id="WP_118919951.1">
    <property type="nucleotide sequence ID" value="NZ_QWEG01000003.1"/>
</dbReference>
<comment type="caution">
    <text evidence="2">The sequence shown here is derived from an EMBL/GenBank/DDBJ whole genome shotgun (WGS) entry which is preliminary data.</text>
</comment>
<dbReference type="AlphaFoldDB" id="A0A417YXM2"/>
<feature type="transmembrane region" description="Helical" evidence="1">
    <location>
        <begin position="28"/>
        <end position="49"/>
    </location>
</feature>
<keyword evidence="1" id="KW-0812">Transmembrane</keyword>
<name>A0A417YXM2_9BACI</name>
<proteinExistence type="predicted"/>
<gene>
    <name evidence="2" type="ORF">D1B31_06655</name>
</gene>
<dbReference type="InterPro" id="IPR012538">
    <property type="entry name" value="Cyt_c_oxidase_su2a"/>
</dbReference>
<protein>
    <submittedName>
        <fullName evidence="2">Cytochrome c oxidase subunit 2A</fullName>
    </submittedName>
</protein>
<dbReference type="EMBL" id="QWEG01000003">
    <property type="protein sequence ID" value="RHW42296.1"/>
    <property type="molecule type" value="Genomic_DNA"/>
</dbReference>
<evidence type="ECO:0000256" key="1">
    <source>
        <dbReference type="SAM" id="Phobius"/>
    </source>
</evidence>
<evidence type="ECO:0000313" key="2">
    <source>
        <dbReference type="EMBL" id="RHW42296.1"/>
    </source>
</evidence>
<dbReference type="OrthoDB" id="2418411at2"/>
<keyword evidence="3" id="KW-1185">Reference proteome</keyword>
<dbReference type="Proteomes" id="UP000284416">
    <property type="component" value="Unassembled WGS sequence"/>
</dbReference>
<evidence type="ECO:0000313" key="3">
    <source>
        <dbReference type="Proteomes" id="UP000284416"/>
    </source>
</evidence>
<reference evidence="2 3" key="1">
    <citation type="journal article" date="2017" name="Int. J. Syst. Evol. Microbiol.">
        <title>Bacillus notoginsengisoli sp. nov., a novel bacterium isolated from the rhizosphere of Panax notoginseng.</title>
        <authorList>
            <person name="Zhang M.Y."/>
            <person name="Cheng J."/>
            <person name="Cai Y."/>
            <person name="Zhang T.Y."/>
            <person name="Wu Y.Y."/>
            <person name="Manikprabhu D."/>
            <person name="Li W.J."/>
            <person name="Zhang Y.X."/>
        </authorList>
    </citation>
    <scope>NUCLEOTIDE SEQUENCE [LARGE SCALE GENOMIC DNA]</scope>
    <source>
        <strain evidence="2 3">JCM 30743</strain>
    </source>
</reference>
<keyword evidence="1" id="KW-1133">Transmembrane helix</keyword>
<dbReference type="Pfam" id="PF08113">
    <property type="entry name" value="CoxIIa"/>
    <property type="match status" value="1"/>
</dbReference>
<sequence>MAKTELAKTQSNVKQKVKDDEPVLKGTLISVLLLGAFLILSWAGVYFLFLDRF</sequence>
<keyword evidence="1" id="KW-0472">Membrane</keyword>
<accession>A0A417YXM2</accession>
<organism evidence="2 3">
    <name type="scientific">Neobacillus notoginsengisoli</name>
    <dbReference type="NCBI Taxonomy" id="1578198"/>
    <lineage>
        <taxon>Bacteria</taxon>
        <taxon>Bacillati</taxon>
        <taxon>Bacillota</taxon>
        <taxon>Bacilli</taxon>
        <taxon>Bacillales</taxon>
        <taxon>Bacillaceae</taxon>
        <taxon>Neobacillus</taxon>
    </lineage>
</organism>